<accession>A0A814T4Q0</accession>
<dbReference type="InterPro" id="IPR009422">
    <property type="entry name" value="Gemin6"/>
</dbReference>
<dbReference type="EMBL" id="CAJOBA010004018">
    <property type="protein sequence ID" value="CAF3700373.1"/>
    <property type="molecule type" value="Genomic_DNA"/>
</dbReference>
<proteinExistence type="predicted"/>
<dbReference type="PANTHER" id="PTHR14710:SF2">
    <property type="entry name" value="GEM-ASSOCIATED PROTEIN 6"/>
    <property type="match status" value="1"/>
</dbReference>
<evidence type="ECO:0000313" key="5">
    <source>
        <dbReference type="EMBL" id="CAF3919403.1"/>
    </source>
</evidence>
<sequence>MSNLLVEENSYPLHEIYSFDVERYYELLNLLVEINCIGGRQYRGRLYTVDPVTQCLVLFEIDDNNNSAHVHIIMHPDIIELIIIDDTPISSAIYDLYLKSKKTNAITDQVTSLNTINADAISERLNKVRTYLTSKRIPFQEKTENQLISLVIHNVVNILPPYTSESVIGTNEIVLSRIKNIIKQIV</sequence>
<dbReference type="GO" id="GO:0032797">
    <property type="term" value="C:SMN complex"/>
    <property type="evidence" value="ECO:0007669"/>
    <property type="project" value="TreeGrafter"/>
</dbReference>
<dbReference type="Proteomes" id="UP000663829">
    <property type="component" value="Unassembled WGS sequence"/>
</dbReference>
<feature type="domain" description="AD" evidence="1">
    <location>
        <begin position="91"/>
        <end position="186"/>
    </location>
</feature>
<dbReference type="Proteomes" id="UP000677228">
    <property type="component" value="Unassembled WGS sequence"/>
</dbReference>
<name>A0A814T4Q0_9BILA</name>
<dbReference type="GO" id="GO:0005634">
    <property type="term" value="C:nucleus"/>
    <property type="evidence" value="ECO:0007669"/>
    <property type="project" value="InterPro"/>
</dbReference>
<comment type="caution">
    <text evidence="3">The sequence shown here is derived from an EMBL/GenBank/DDBJ whole genome shotgun (WGS) entry which is preliminary data.</text>
</comment>
<dbReference type="EMBL" id="CAJOBC010007044">
    <property type="protein sequence ID" value="CAF3919403.1"/>
    <property type="molecule type" value="Genomic_DNA"/>
</dbReference>
<dbReference type="Gene3D" id="2.30.30.100">
    <property type="match status" value="1"/>
</dbReference>
<dbReference type="AlphaFoldDB" id="A0A814T4Q0"/>
<protein>
    <recommendedName>
        <fullName evidence="1">AD domain-containing protein</fullName>
    </recommendedName>
</protein>
<dbReference type="InterPro" id="IPR047574">
    <property type="entry name" value="AD"/>
</dbReference>
<dbReference type="Proteomes" id="UP000682733">
    <property type="component" value="Unassembled WGS sequence"/>
</dbReference>
<evidence type="ECO:0000313" key="3">
    <source>
        <dbReference type="EMBL" id="CAF1155945.1"/>
    </source>
</evidence>
<evidence type="ECO:0000259" key="1">
    <source>
        <dbReference type="PROSITE" id="PS52001"/>
    </source>
</evidence>
<dbReference type="Proteomes" id="UP000681722">
    <property type="component" value="Unassembled WGS sequence"/>
</dbReference>
<dbReference type="OrthoDB" id="77463at2759"/>
<dbReference type="EMBL" id="CAJNOK010004016">
    <property type="protein sequence ID" value="CAF0923133.1"/>
    <property type="molecule type" value="Genomic_DNA"/>
</dbReference>
<reference evidence="3" key="1">
    <citation type="submission" date="2021-02" db="EMBL/GenBank/DDBJ databases">
        <authorList>
            <person name="Nowell W R."/>
        </authorList>
    </citation>
    <scope>NUCLEOTIDE SEQUENCE</scope>
</reference>
<organism evidence="3 6">
    <name type="scientific">Didymodactylos carnosus</name>
    <dbReference type="NCBI Taxonomy" id="1234261"/>
    <lineage>
        <taxon>Eukaryota</taxon>
        <taxon>Metazoa</taxon>
        <taxon>Spiralia</taxon>
        <taxon>Gnathifera</taxon>
        <taxon>Rotifera</taxon>
        <taxon>Eurotatoria</taxon>
        <taxon>Bdelloidea</taxon>
        <taxon>Philodinida</taxon>
        <taxon>Philodinidae</taxon>
        <taxon>Didymodactylos</taxon>
    </lineage>
</organism>
<evidence type="ECO:0000313" key="6">
    <source>
        <dbReference type="Proteomes" id="UP000663829"/>
    </source>
</evidence>
<dbReference type="EMBL" id="CAJNOQ010007045">
    <property type="protein sequence ID" value="CAF1155945.1"/>
    <property type="molecule type" value="Genomic_DNA"/>
</dbReference>
<gene>
    <name evidence="3" type="ORF">GPM918_LOCUS21427</name>
    <name evidence="2" type="ORF">OVA965_LOCUS10732</name>
    <name evidence="5" type="ORF">SRO942_LOCUS21424</name>
    <name evidence="4" type="ORF">TMI583_LOCUS10728</name>
</gene>
<evidence type="ECO:0000313" key="2">
    <source>
        <dbReference type="EMBL" id="CAF0923133.1"/>
    </source>
</evidence>
<dbReference type="GO" id="GO:0000387">
    <property type="term" value="P:spliceosomal snRNP assembly"/>
    <property type="evidence" value="ECO:0007669"/>
    <property type="project" value="TreeGrafter"/>
</dbReference>
<keyword evidence="6" id="KW-1185">Reference proteome</keyword>
<dbReference type="GO" id="GO:0000245">
    <property type="term" value="P:spliceosomal complex assembly"/>
    <property type="evidence" value="ECO:0007669"/>
    <property type="project" value="InterPro"/>
</dbReference>
<evidence type="ECO:0000313" key="4">
    <source>
        <dbReference type="EMBL" id="CAF3700373.1"/>
    </source>
</evidence>
<dbReference type="PANTHER" id="PTHR14710">
    <property type="entry name" value="GEM-ASSOCIATED PROTEIN 6"/>
    <property type="match status" value="1"/>
</dbReference>
<dbReference type="PROSITE" id="PS52001">
    <property type="entry name" value="AD"/>
    <property type="match status" value="1"/>
</dbReference>